<evidence type="ECO:0000259" key="20">
    <source>
        <dbReference type="PROSITE" id="PS51383"/>
    </source>
</evidence>
<comment type="cofactor">
    <cofactor evidence="18 19">
        <name>K(+)</name>
        <dbReference type="ChEBI" id="CHEBI:29103"/>
    </cofactor>
    <text evidence="18 19">Binds 1 potassium ion per subunit.</text>
</comment>
<keyword evidence="10 17" id="KW-0520">NAD</keyword>
<keyword evidence="6 17" id="KW-0547">Nucleotide-binding</keyword>
<dbReference type="PROSITE" id="PS51385">
    <property type="entry name" value="YJEF_N"/>
    <property type="match status" value="1"/>
</dbReference>
<sequence>MRLAYDVEAVRAAEAALAAGLPAGTLMDRAAAGIAAACARLLGSTYGTRVVLLVGSGDNGGDALHAGARLGRRGARVDALCLGSRTHQEGAAALLAAGGRLHGGTERADLLDDADLVVDGIVGIGGSGGLRPDAARVVARAEASAALLVAVDVPSGVDASTGEATGEVVHADVTLTPGTLKPGLLVDPGSSCAGLVEVVDIGLGPHLAALGAPDVEALEADDVAALLPAPGPESDKYQRGVVGVVAGSDEYPGAAVLCAGAAVRSGAGMVRYVGPDHATYRVLARWPEAVAGEGRVQARVIGPGIPELDAVLDQVARPEPVVLDATAATAYARAGGPALLTPHAGELVRVLAAAGVEATREQVEARRLHWAREAARATGCVVLLKGSTTVVAAPDGRVRVNPTGTPWLATAGSGDVLAGVAGALLAGGLPPFDAGSVAAWLHGLAGRLAADGASTSASAVLDALPAALRAVLR</sequence>
<dbReference type="Proteomes" id="UP000800981">
    <property type="component" value="Unassembled WGS sequence"/>
</dbReference>
<evidence type="ECO:0000256" key="14">
    <source>
        <dbReference type="ARBA" id="ARBA00025153"/>
    </source>
</evidence>
<dbReference type="PIRSF" id="PIRSF017184">
    <property type="entry name" value="Nnr"/>
    <property type="match status" value="1"/>
</dbReference>
<feature type="binding site" evidence="18">
    <location>
        <position position="59"/>
    </location>
    <ligand>
        <name>K(+)</name>
        <dbReference type="ChEBI" id="CHEBI:29103"/>
    </ligand>
</feature>
<feature type="binding site" evidence="18">
    <location>
        <position position="152"/>
    </location>
    <ligand>
        <name>(6S)-NADPHX</name>
        <dbReference type="ChEBI" id="CHEBI:64076"/>
    </ligand>
</feature>
<feature type="binding site" evidence="17">
    <location>
        <position position="254"/>
    </location>
    <ligand>
        <name>(6S)-NADPHX</name>
        <dbReference type="ChEBI" id="CHEBI:64076"/>
    </ligand>
</feature>
<evidence type="ECO:0000313" key="23">
    <source>
        <dbReference type="Proteomes" id="UP000800981"/>
    </source>
</evidence>
<evidence type="ECO:0000256" key="5">
    <source>
        <dbReference type="ARBA" id="ARBA00022723"/>
    </source>
</evidence>
<dbReference type="EC" id="5.1.99.6" evidence="19"/>
<comment type="similarity">
    <text evidence="3 19">In the N-terminal section; belongs to the NnrE/AIBP family.</text>
</comment>
<comment type="catalytic activity">
    <reaction evidence="15 17 19">
        <text>(6S)-NADHX + ADP = AMP + phosphate + NADH + H(+)</text>
        <dbReference type="Rhea" id="RHEA:32223"/>
        <dbReference type="ChEBI" id="CHEBI:15378"/>
        <dbReference type="ChEBI" id="CHEBI:43474"/>
        <dbReference type="ChEBI" id="CHEBI:57945"/>
        <dbReference type="ChEBI" id="CHEBI:64074"/>
        <dbReference type="ChEBI" id="CHEBI:456215"/>
        <dbReference type="ChEBI" id="CHEBI:456216"/>
        <dbReference type="EC" id="4.2.1.136"/>
    </reaction>
</comment>
<evidence type="ECO:0000256" key="9">
    <source>
        <dbReference type="ARBA" id="ARBA00022958"/>
    </source>
</evidence>
<comment type="function">
    <text evidence="17">Catalyzes the dehydration of the S-form of NAD(P)HX at the expense of ADP, which is converted to AMP. Together with NAD(P)HX epimerase, which catalyzes the epimerization of the S- and R-forms, the enzyme allows the repair of both epimers of NAD(P)HX, a damaged form of NAD(P)H that is a result of enzymatic or heat-dependent hydration.</text>
</comment>
<dbReference type="RefSeq" id="WP_166282991.1">
    <property type="nucleotide sequence ID" value="NZ_JAANNP010000013.1"/>
</dbReference>
<feature type="binding site" evidence="17">
    <location>
        <position position="343"/>
    </location>
    <ligand>
        <name>(6S)-NADPHX</name>
        <dbReference type="ChEBI" id="CHEBI:64076"/>
    </ligand>
</feature>
<comment type="catalytic activity">
    <reaction evidence="16 17 19">
        <text>(6S)-NADPHX + ADP = AMP + phosphate + NADPH + H(+)</text>
        <dbReference type="Rhea" id="RHEA:32235"/>
        <dbReference type="ChEBI" id="CHEBI:15378"/>
        <dbReference type="ChEBI" id="CHEBI:43474"/>
        <dbReference type="ChEBI" id="CHEBI:57783"/>
        <dbReference type="ChEBI" id="CHEBI:64076"/>
        <dbReference type="ChEBI" id="CHEBI:456215"/>
        <dbReference type="ChEBI" id="CHEBI:456216"/>
        <dbReference type="EC" id="4.2.1.136"/>
    </reaction>
</comment>
<comment type="function">
    <text evidence="14 19">Bifunctional enzyme that catalyzes the epimerization of the S- and R-forms of NAD(P)HX and the dehydration of the S-form of NAD(P)HX at the expense of ADP, which is converted to AMP. This allows the repair of both epimers of NAD(P)HX, a damaged form of NAD(P)H that is a result of enzymatic or heat-dependent hydration.</text>
</comment>
<proteinExistence type="inferred from homology"/>
<feature type="binding site" evidence="18">
    <location>
        <begin position="58"/>
        <end position="62"/>
    </location>
    <ligand>
        <name>(6S)-NADPHX</name>
        <dbReference type="ChEBI" id="CHEBI:64076"/>
    </ligand>
</feature>
<evidence type="ECO:0000256" key="8">
    <source>
        <dbReference type="ARBA" id="ARBA00022857"/>
    </source>
</evidence>
<feature type="binding site" evidence="17">
    <location>
        <position position="414"/>
    </location>
    <ligand>
        <name>AMP</name>
        <dbReference type="ChEBI" id="CHEBI:456215"/>
    </ligand>
</feature>
<evidence type="ECO:0000256" key="7">
    <source>
        <dbReference type="ARBA" id="ARBA00022840"/>
    </source>
</evidence>
<dbReference type="InterPro" id="IPR029056">
    <property type="entry name" value="Ribokinase-like"/>
</dbReference>
<feature type="binding site" evidence="18">
    <location>
        <begin position="123"/>
        <end position="129"/>
    </location>
    <ligand>
        <name>(6S)-NADPHX</name>
        <dbReference type="ChEBI" id="CHEBI:64076"/>
    </ligand>
</feature>
<feature type="domain" description="YjeF C-terminal" evidence="20">
    <location>
        <begin position="219"/>
        <end position="471"/>
    </location>
</feature>
<keyword evidence="11 18" id="KW-0413">Isomerase</keyword>
<dbReference type="Pfam" id="PF01256">
    <property type="entry name" value="Carb_kinase"/>
    <property type="match status" value="1"/>
</dbReference>
<dbReference type="SUPFAM" id="SSF53613">
    <property type="entry name" value="Ribokinase-like"/>
    <property type="match status" value="1"/>
</dbReference>
<comment type="catalytic activity">
    <reaction evidence="1 18 19">
        <text>(6R)-NADHX = (6S)-NADHX</text>
        <dbReference type="Rhea" id="RHEA:32215"/>
        <dbReference type="ChEBI" id="CHEBI:64074"/>
        <dbReference type="ChEBI" id="CHEBI:64075"/>
        <dbReference type="EC" id="5.1.99.6"/>
    </reaction>
</comment>
<comment type="similarity">
    <text evidence="18">Belongs to the NnrE/AIBP family.</text>
</comment>
<dbReference type="Pfam" id="PF03853">
    <property type="entry name" value="YjeF_N"/>
    <property type="match status" value="1"/>
</dbReference>
<feature type="binding site" evidence="17">
    <location>
        <begin position="385"/>
        <end position="389"/>
    </location>
    <ligand>
        <name>AMP</name>
        <dbReference type="ChEBI" id="CHEBI:456215"/>
    </ligand>
</feature>
<dbReference type="InterPro" id="IPR030677">
    <property type="entry name" value="Nnr"/>
</dbReference>
<evidence type="ECO:0000256" key="6">
    <source>
        <dbReference type="ARBA" id="ARBA00022741"/>
    </source>
</evidence>
<evidence type="ECO:0000259" key="21">
    <source>
        <dbReference type="PROSITE" id="PS51385"/>
    </source>
</evidence>
<comment type="similarity">
    <text evidence="17">Belongs to the NnrD/CARKD family.</text>
</comment>
<keyword evidence="23" id="KW-1185">Reference proteome</keyword>
<evidence type="ECO:0000256" key="2">
    <source>
        <dbReference type="ARBA" id="ARBA00000909"/>
    </source>
</evidence>
<dbReference type="Gene3D" id="3.40.1190.20">
    <property type="match status" value="1"/>
</dbReference>
<dbReference type="HAMAP" id="MF_01965">
    <property type="entry name" value="NADHX_dehydratase"/>
    <property type="match status" value="1"/>
</dbReference>
<evidence type="ECO:0000256" key="1">
    <source>
        <dbReference type="ARBA" id="ARBA00000013"/>
    </source>
</evidence>
<evidence type="ECO:0000256" key="19">
    <source>
        <dbReference type="PIRNR" id="PIRNR017184"/>
    </source>
</evidence>
<evidence type="ECO:0000256" key="17">
    <source>
        <dbReference type="HAMAP-Rule" id="MF_01965"/>
    </source>
</evidence>
<keyword evidence="5 18" id="KW-0479">Metal-binding</keyword>
<comment type="caution">
    <text evidence="22">The sequence shown here is derived from an EMBL/GenBank/DDBJ whole genome shotgun (WGS) entry which is preliminary data.</text>
</comment>
<keyword evidence="8 17" id="KW-0521">NADP</keyword>
<protein>
    <recommendedName>
        <fullName evidence="19">Bifunctional NAD(P)H-hydrate repair enzyme</fullName>
    </recommendedName>
    <alternativeName>
        <fullName evidence="19">Nicotinamide nucleotide repair protein</fullName>
    </alternativeName>
    <domain>
        <recommendedName>
            <fullName evidence="19">ADP-dependent (S)-NAD(P)H-hydrate dehydratase</fullName>
            <ecNumber evidence="19">4.2.1.136</ecNumber>
        </recommendedName>
        <alternativeName>
            <fullName evidence="19">ADP-dependent NAD(P)HX dehydratase</fullName>
        </alternativeName>
    </domain>
    <domain>
        <recommendedName>
            <fullName evidence="19">NAD(P)H-hydrate epimerase</fullName>
            <ecNumber evidence="19">5.1.99.6</ecNumber>
        </recommendedName>
    </domain>
</protein>
<dbReference type="EMBL" id="JAANNP010000013">
    <property type="protein sequence ID" value="NHC14966.1"/>
    <property type="molecule type" value="Genomic_DNA"/>
</dbReference>
<dbReference type="NCBIfam" id="TIGR00196">
    <property type="entry name" value="yjeF_cterm"/>
    <property type="match status" value="1"/>
</dbReference>
<evidence type="ECO:0000256" key="15">
    <source>
        <dbReference type="ARBA" id="ARBA00048238"/>
    </source>
</evidence>
<evidence type="ECO:0000256" key="12">
    <source>
        <dbReference type="ARBA" id="ARBA00023239"/>
    </source>
</evidence>
<gene>
    <name evidence="17" type="primary">nnrD</name>
    <name evidence="18" type="synonym">nnrE</name>
    <name evidence="22" type="ORF">G9H71_14350</name>
</gene>
<comment type="subunit">
    <text evidence="17">Homotetramer.</text>
</comment>
<feature type="binding site" evidence="18">
    <location>
        <position position="155"/>
    </location>
    <ligand>
        <name>K(+)</name>
        <dbReference type="ChEBI" id="CHEBI:29103"/>
    </ligand>
</feature>
<evidence type="ECO:0000313" key="22">
    <source>
        <dbReference type="EMBL" id="NHC14966.1"/>
    </source>
</evidence>
<dbReference type="InterPro" id="IPR036652">
    <property type="entry name" value="YjeF_N_dom_sf"/>
</dbReference>
<evidence type="ECO:0000256" key="10">
    <source>
        <dbReference type="ARBA" id="ARBA00023027"/>
    </source>
</evidence>
<keyword evidence="13" id="KW-0511">Multifunctional enzyme</keyword>
<dbReference type="SUPFAM" id="SSF64153">
    <property type="entry name" value="YjeF N-terminal domain-like"/>
    <property type="match status" value="1"/>
</dbReference>
<dbReference type="CDD" id="cd01171">
    <property type="entry name" value="YXKO-related"/>
    <property type="match status" value="1"/>
</dbReference>
<evidence type="ECO:0000256" key="3">
    <source>
        <dbReference type="ARBA" id="ARBA00006001"/>
    </source>
</evidence>
<comment type="caution">
    <text evidence="18">Lacks conserved residue(s) required for the propagation of feature annotation.</text>
</comment>
<dbReference type="PANTHER" id="PTHR12592">
    <property type="entry name" value="ATP-DEPENDENT (S)-NAD(P)H-HYDRATE DEHYDRATASE FAMILY MEMBER"/>
    <property type="match status" value="1"/>
</dbReference>
<dbReference type="HAMAP" id="MF_01966">
    <property type="entry name" value="NADHX_epimerase"/>
    <property type="match status" value="1"/>
</dbReference>
<comment type="similarity">
    <text evidence="4 19">In the C-terminal section; belongs to the NnrD/CARKD family.</text>
</comment>
<dbReference type="InterPro" id="IPR004443">
    <property type="entry name" value="YjeF_N_dom"/>
</dbReference>
<keyword evidence="12 17" id="KW-0456">Lyase</keyword>
<keyword evidence="9 18" id="KW-0630">Potassium</keyword>
<feature type="binding site" evidence="17">
    <location>
        <position position="415"/>
    </location>
    <ligand>
        <name>(6S)-NADPHX</name>
        <dbReference type="ChEBI" id="CHEBI:64076"/>
    </ligand>
</feature>
<evidence type="ECO:0000256" key="18">
    <source>
        <dbReference type="HAMAP-Rule" id="MF_01966"/>
    </source>
</evidence>
<dbReference type="PANTHER" id="PTHR12592:SF0">
    <property type="entry name" value="ATP-DEPENDENT (S)-NAD(P)H-HYDRATE DEHYDRATASE"/>
    <property type="match status" value="1"/>
</dbReference>
<accession>A0ABX0GVL1</accession>
<dbReference type="NCBIfam" id="TIGR00197">
    <property type="entry name" value="yjeF_nterm"/>
    <property type="match status" value="1"/>
</dbReference>
<reference evidence="22 23" key="1">
    <citation type="submission" date="2020-03" db="EMBL/GenBank/DDBJ databases">
        <title>Two novel Motilibacter sp.</title>
        <authorList>
            <person name="Liu S."/>
        </authorList>
    </citation>
    <scope>NUCLEOTIDE SEQUENCE [LARGE SCALE GENOMIC DNA]</scope>
    <source>
        <strain evidence="22 23">E257</strain>
    </source>
</reference>
<name>A0ABX0GVL1_9ACTN</name>
<feature type="binding site" evidence="17">
    <location>
        <position position="304"/>
    </location>
    <ligand>
        <name>(6S)-NADPHX</name>
        <dbReference type="ChEBI" id="CHEBI:64076"/>
    </ligand>
</feature>
<feature type="domain" description="YjeF N-terminal" evidence="21">
    <location>
        <begin position="10"/>
        <end position="209"/>
    </location>
</feature>
<comment type="function">
    <text evidence="18">Catalyzes the epimerization of the S- and R-forms of NAD(P)HX, a damaged form of NAD(P)H that is a result of enzymatic or heat-dependent hydration. This is a prerequisite for the S-specific NAD(P)H-hydrate dehydratase to allow the repair of both epimers of NAD(P)HX.</text>
</comment>
<dbReference type="Gene3D" id="3.40.50.10260">
    <property type="entry name" value="YjeF N-terminal domain"/>
    <property type="match status" value="1"/>
</dbReference>
<dbReference type="InterPro" id="IPR000631">
    <property type="entry name" value="CARKD"/>
</dbReference>
<organism evidence="22 23">
    <name type="scientific">Motilibacter deserti</name>
    <dbReference type="NCBI Taxonomy" id="2714956"/>
    <lineage>
        <taxon>Bacteria</taxon>
        <taxon>Bacillati</taxon>
        <taxon>Actinomycetota</taxon>
        <taxon>Actinomycetes</taxon>
        <taxon>Motilibacterales</taxon>
        <taxon>Motilibacteraceae</taxon>
        <taxon>Motilibacter</taxon>
    </lineage>
</organism>
<evidence type="ECO:0000256" key="16">
    <source>
        <dbReference type="ARBA" id="ARBA00049209"/>
    </source>
</evidence>
<comment type="cofactor">
    <cofactor evidence="17">
        <name>Mg(2+)</name>
        <dbReference type="ChEBI" id="CHEBI:18420"/>
    </cofactor>
</comment>
<dbReference type="EC" id="4.2.1.136" evidence="19"/>
<keyword evidence="7 17" id="KW-0067">ATP-binding</keyword>
<evidence type="ECO:0000256" key="13">
    <source>
        <dbReference type="ARBA" id="ARBA00023268"/>
    </source>
</evidence>
<dbReference type="PROSITE" id="PS51383">
    <property type="entry name" value="YJEF_C_3"/>
    <property type="match status" value="1"/>
</dbReference>
<feature type="binding site" evidence="18">
    <location>
        <position position="119"/>
    </location>
    <ligand>
        <name>K(+)</name>
        <dbReference type="ChEBI" id="CHEBI:29103"/>
    </ligand>
</feature>
<evidence type="ECO:0000256" key="4">
    <source>
        <dbReference type="ARBA" id="ARBA00009524"/>
    </source>
</evidence>
<comment type="catalytic activity">
    <reaction evidence="2 18 19">
        <text>(6R)-NADPHX = (6S)-NADPHX</text>
        <dbReference type="Rhea" id="RHEA:32227"/>
        <dbReference type="ChEBI" id="CHEBI:64076"/>
        <dbReference type="ChEBI" id="CHEBI:64077"/>
        <dbReference type="EC" id="5.1.99.6"/>
    </reaction>
</comment>
<evidence type="ECO:0000256" key="11">
    <source>
        <dbReference type="ARBA" id="ARBA00023235"/>
    </source>
</evidence>